<dbReference type="GO" id="GO:0016020">
    <property type="term" value="C:membrane"/>
    <property type="evidence" value="ECO:0007669"/>
    <property type="project" value="UniProtKB-SubCell"/>
</dbReference>
<feature type="domain" description="Neurotransmitter-gated ion-channel transmembrane" evidence="7">
    <location>
        <begin position="322"/>
        <end position="545"/>
    </location>
</feature>
<feature type="domain" description="Neurotransmitter-gated ion-channel ligand-binding" evidence="6">
    <location>
        <begin position="96"/>
        <end position="314"/>
    </location>
</feature>
<dbReference type="Proteomes" id="UP000659654">
    <property type="component" value="Unassembled WGS sequence"/>
</dbReference>
<evidence type="ECO:0000313" key="11">
    <source>
        <dbReference type="Proteomes" id="UP000659654"/>
    </source>
</evidence>
<dbReference type="CDD" id="cd19051">
    <property type="entry name" value="LGIC_TM_cation"/>
    <property type="match status" value="1"/>
</dbReference>
<dbReference type="EMBL" id="CAJFCV020000004">
    <property type="protein sequence ID" value="CAG9115607.1"/>
    <property type="molecule type" value="Genomic_DNA"/>
</dbReference>
<sequence length="568" mass="65381">MSNSASEAGNRLDHLPRGPNPISILYGNEVSESWEPGSKSPGNDHVLQGNGNIQERKCNVFISDIHTQGGSIGMKWKSSFWLMLSCMSLLVQGDLHLYNYLFKNYRKEIRPINTQNPTSTNVTVQLFLKQIQKVKESDQTLSLYCWIEMYWTDFYLKWNEKEFNGTKELIVPVSDIWKPDLLVYNNAHMNVEANQLETNAVIKSDGRVSVYRAMVTQITCVLNLDDFPFDQQICYIMLSSWSYDGSGIMLDTLVPAIVDNSQNDINKISTLAHYMENSEWQLNDFKIRRNLKYYECCPYAFPDLTYFFSIRRNPMYYLFTQLLPSSFISVITIIGSFTPHHTTGENQEKITLGATAGMAIVIILMMIADKLPATSNTLPLLGKFYVGLIFIIFFGTSCTTVVMSIQMRGNQGKPIPEWLRTMIRNSRVLQYIFKHVDTRSRATKRQCTCMKRSSSYFVKSENGDCKWLIPTHALTSDNFSLTPPYQRILSIIGDIKFSTEATSQTLRHDQRLDEIRREWEYIARGLDRVLLFFFVTVTVLYELWLLSLTNITPLKISEEFMNRTSGLS</sequence>
<dbReference type="GO" id="GO:0004888">
    <property type="term" value="F:transmembrane signaling receptor activity"/>
    <property type="evidence" value="ECO:0007669"/>
    <property type="project" value="InterPro"/>
</dbReference>
<dbReference type="AlphaFoldDB" id="A0A1I7RHL8"/>
<dbReference type="InterPro" id="IPR006202">
    <property type="entry name" value="Neur_chan_lig-bd"/>
</dbReference>
<dbReference type="Gene3D" id="2.70.170.10">
    <property type="entry name" value="Neurotransmitter-gated ion-channel ligand-binding domain"/>
    <property type="match status" value="1"/>
</dbReference>
<keyword evidence="5" id="KW-0407">Ion channel</keyword>
<dbReference type="Proteomes" id="UP000095284">
    <property type="component" value="Unplaced"/>
</dbReference>
<dbReference type="CDD" id="cd18997">
    <property type="entry name" value="LGIC_ECD_nAChR"/>
    <property type="match status" value="1"/>
</dbReference>
<keyword evidence="5" id="KW-0406">Ion transport</keyword>
<evidence type="ECO:0000256" key="4">
    <source>
        <dbReference type="ARBA" id="ARBA00023136"/>
    </source>
</evidence>
<evidence type="ECO:0000259" key="7">
    <source>
        <dbReference type="Pfam" id="PF02932"/>
    </source>
</evidence>
<name>A0A1I7RHL8_BURXY</name>
<proteinExistence type="inferred from homology"/>
<reference evidence="9" key="2">
    <citation type="submission" date="2020-08" db="EMBL/GenBank/DDBJ databases">
        <authorList>
            <person name="Kikuchi T."/>
        </authorList>
    </citation>
    <scope>NUCLEOTIDE SEQUENCE</scope>
    <source>
        <strain evidence="8">Ka4C1</strain>
    </source>
</reference>
<accession>A0A1I7RHL8</accession>
<dbReference type="InterPro" id="IPR036734">
    <property type="entry name" value="Neur_chan_lig-bd_sf"/>
</dbReference>
<evidence type="ECO:0000313" key="9">
    <source>
        <dbReference type="EMBL" id="CAG9115607.1"/>
    </source>
</evidence>
<feature type="transmembrane region" description="Helical" evidence="5">
    <location>
        <begin position="315"/>
        <end position="338"/>
    </location>
</feature>
<dbReference type="InterPro" id="IPR006029">
    <property type="entry name" value="Neurotrans-gated_channel_TM"/>
</dbReference>
<keyword evidence="3 5" id="KW-1133">Transmembrane helix</keyword>
<comment type="subcellular location">
    <subcellularLocation>
        <location evidence="1">Membrane</location>
        <topology evidence="1">Multi-pass membrane protein</topology>
    </subcellularLocation>
</comment>
<reference evidence="12" key="1">
    <citation type="submission" date="2016-11" db="UniProtKB">
        <authorList>
            <consortium name="WormBaseParasite"/>
        </authorList>
    </citation>
    <scope>IDENTIFICATION</scope>
</reference>
<organism evidence="10 12">
    <name type="scientific">Bursaphelenchus xylophilus</name>
    <name type="common">Pinewood nematode worm</name>
    <name type="synonym">Aphelenchoides xylophilus</name>
    <dbReference type="NCBI Taxonomy" id="6326"/>
    <lineage>
        <taxon>Eukaryota</taxon>
        <taxon>Metazoa</taxon>
        <taxon>Ecdysozoa</taxon>
        <taxon>Nematoda</taxon>
        <taxon>Chromadorea</taxon>
        <taxon>Rhabditida</taxon>
        <taxon>Tylenchina</taxon>
        <taxon>Tylenchomorpha</taxon>
        <taxon>Aphelenchoidea</taxon>
        <taxon>Aphelenchoididae</taxon>
        <taxon>Bursaphelenchus</taxon>
    </lineage>
</organism>
<feature type="transmembrane region" description="Helical" evidence="5">
    <location>
        <begin position="529"/>
        <end position="547"/>
    </location>
</feature>
<dbReference type="InterPro" id="IPR006201">
    <property type="entry name" value="Neur_channel"/>
</dbReference>
<evidence type="ECO:0000313" key="8">
    <source>
        <dbReference type="EMBL" id="CAD5226234.1"/>
    </source>
</evidence>
<keyword evidence="5" id="KW-0813">Transport</keyword>
<protein>
    <submittedName>
        <fullName evidence="8">(pine wood nematode) hypothetical protein</fullName>
    </submittedName>
</protein>
<comment type="similarity">
    <text evidence="5">Belongs to the ligand-gated ion channel (TC 1.A.9) family.</text>
</comment>
<dbReference type="Pfam" id="PF02932">
    <property type="entry name" value="Neur_chan_memb"/>
    <property type="match status" value="1"/>
</dbReference>
<feature type="transmembrane region" description="Helical" evidence="5">
    <location>
        <begin position="350"/>
        <end position="368"/>
    </location>
</feature>
<evidence type="ECO:0000256" key="5">
    <source>
        <dbReference type="RuleBase" id="RU000687"/>
    </source>
</evidence>
<keyword evidence="2 5" id="KW-0812">Transmembrane</keyword>
<keyword evidence="4 5" id="KW-0472">Membrane</keyword>
<dbReference type="PRINTS" id="PR00252">
    <property type="entry name" value="NRIONCHANNEL"/>
</dbReference>
<keyword evidence="11" id="KW-1185">Reference proteome</keyword>
<dbReference type="PROSITE" id="PS00236">
    <property type="entry name" value="NEUROTR_ION_CHANNEL"/>
    <property type="match status" value="1"/>
</dbReference>
<dbReference type="InterPro" id="IPR018000">
    <property type="entry name" value="Neurotransmitter_ion_chnl_CS"/>
</dbReference>
<dbReference type="Proteomes" id="UP000582659">
    <property type="component" value="Unassembled WGS sequence"/>
</dbReference>
<dbReference type="InterPro" id="IPR036719">
    <property type="entry name" value="Neuro-gated_channel_TM_sf"/>
</dbReference>
<evidence type="ECO:0000259" key="6">
    <source>
        <dbReference type="Pfam" id="PF02931"/>
    </source>
</evidence>
<evidence type="ECO:0000256" key="2">
    <source>
        <dbReference type="ARBA" id="ARBA00022692"/>
    </source>
</evidence>
<dbReference type="SUPFAM" id="SSF63712">
    <property type="entry name" value="Nicotinic receptor ligand binding domain-like"/>
    <property type="match status" value="1"/>
</dbReference>
<dbReference type="InterPro" id="IPR038050">
    <property type="entry name" value="Neuro_actylchol_rec"/>
</dbReference>
<gene>
    <name evidence="8" type="ORF">BXYJ_LOCUS8943</name>
</gene>
<dbReference type="SMR" id="A0A1I7RHL8"/>
<dbReference type="FunFam" id="2.70.170.10:FF:000028">
    <property type="entry name" value="AcetylCholine Receptor"/>
    <property type="match status" value="1"/>
</dbReference>
<dbReference type="eggNOG" id="KOG3645">
    <property type="taxonomic scope" value="Eukaryota"/>
</dbReference>
<dbReference type="WBParaSite" id="BXY_0019600.1">
    <property type="protein sequence ID" value="BXY_0019600.1"/>
    <property type="gene ID" value="BXY_0019600"/>
</dbReference>
<dbReference type="PANTHER" id="PTHR18945">
    <property type="entry name" value="NEUROTRANSMITTER GATED ION CHANNEL"/>
    <property type="match status" value="1"/>
</dbReference>
<dbReference type="GO" id="GO:0005230">
    <property type="term" value="F:extracellular ligand-gated monoatomic ion channel activity"/>
    <property type="evidence" value="ECO:0007669"/>
    <property type="project" value="InterPro"/>
</dbReference>
<dbReference type="Pfam" id="PF02931">
    <property type="entry name" value="Neur_chan_LBD"/>
    <property type="match status" value="1"/>
</dbReference>
<evidence type="ECO:0000313" key="10">
    <source>
        <dbReference type="Proteomes" id="UP000095284"/>
    </source>
</evidence>
<feature type="transmembrane region" description="Helical" evidence="5">
    <location>
        <begin position="384"/>
        <end position="405"/>
    </location>
</feature>
<evidence type="ECO:0000313" key="12">
    <source>
        <dbReference type="WBParaSite" id="BXY_0019600.1"/>
    </source>
</evidence>
<dbReference type="OrthoDB" id="5975154at2759"/>
<dbReference type="EMBL" id="CAJFDI010000004">
    <property type="protein sequence ID" value="CAD5226234.1"/>
    <property type="molecule type" value="Genomic_DNA"/>
</dbReference>
<evidence type="ECO:0000256" key="1">
    <source>
        <dbReference type="ARBA" id="ARBA00004141"/>
    </source>
</evidence>
<dbReference type="SUPFAM" id="SSF90112">
    <property type="entry name" value="Neurotransmitter-gated ion-channel transmembrane pore"/>
    <property type="match status" value="1"/>
</dbReference>
<evidence type="ECO:0000256" key="3">
    <source>
        <dbReference type="ARBA" id="ARBA00022989"/>
    </source>
</evidence>
<dbReference type="Gene3D" id="1.20.58.390">
    <property type="entry name" value="Neurotransmitter-gated ion-channel transmembrane domain"/>
    <property type="match status" value="1"/>
</dbReference>